<dbReference type="InterPro" id="IPR037518">
    <property type="entry name" value="MPN"/>
</dbReference>
<evidence type="ECO:0000256" key="3">
    <source>
        <dbReference type="ARBA" id="ARBA00022801"/>
    </source>
</evidence>
<keyword evidence="1" id="KW-0645">Protease</keyword>
<organism evidence="8 9">
    <name type="scientific">Thermocrinis minervae</name>
    <dbReference type="NCBI Taxonomy" id="381751"/>
    <lineage>
        <taxon>Bacteria</taxon>
        <taxon>Pseudomonadati</taxon>
        <taxon>Aquificota</taxon>
        <taxon>Aquificia</taxon>
        <taxon>Aquificales</taxon>
        <taxon>Aquificaceae</taxon>
        <taxon>Thermocrinis</taxon>
    </lineage>
</organism>
<accession>A0A1M6SJZ9</accession>
<dbReference type="GO" id="GO:0006281">
    <property type="term" value="P:DNA repair"/>
    <property type="evidence" value="ECO:0007669"/>
    <property type="project" value="InterPro"/>
</dbReference>
<dbReference type="PANTHER" id="PTHR30471">
    <property type="entry name" value="DNA REPAIR PROTEIN RADC"/>
    <property type="match status" value="1"/>
</dbReference>
<evidence type="ECO:0000256" key="6">
    <source>
        <dbReference type="RuleBase" id="RU003797"/>
    </source>
</evidence>
<keyword evidence="2" id="KW-0479">Metal-binding</keyword>
<evidence type="ECO:0000313" key="8">
    <source>
        <dbReference type="EMBL" id="SHK45062.1"/>
    </source>
</evidence>
<dbReference type="GO" id="GO:0006508">
    <property type="term" value="P:proteolysis"/>
    <property type="evidence" value="ECO:0007669"/>
    <property type="project" value="UniProtKB-KW"/>
</dbReference>
<keyword evidence="5" id="KW-0482">Metalloprotease</keyword>
<reference evidence="8 9" key="1">
    <citation type="submission" date="2016-11" db="EMBL/GenBank/DDBJ databases">
        <authorList>
            <person name="Jaros S."/>
            <person name="Januszkiewicz K."/>
            <person name="Wedrychowicz H."/>
        </authorList>
    </citation>
    <scope>NUCLEOTIDE SEQUENCE [LARGE SCALE GENOMIC DNA]</scope>
    <source>
        <strain evidence="8 9">DSM 19557</strain>
    </source>
</reference>
<feature type="domain" description="MPN" evidence="7">
    <location>
        <begin position="104"/>
        <end position="227"/>
    </location>
</feature>
<dbReference type="EMBL" id="LT670846">
    <property type="protein sequence ID" value="SHK45062.1"/>
    <property type="molecule type" value="Genomic_DNA"/>
</dbReference>
<dbReference type="STRING" id="381751.SAMN05444391_1057"/>
<evidence type="ECO:0000256" key="4">
    <source>
        <dbReference type="ARBA" id="ARBA00022833"/>
    </source>
</evidence>
<dbReference type="PROSITE" id="PS50249">
    <property type="entry name" value="MPN"/>
    <property type="match status" value="1"/>
</dbReference>
<dbReference type="OrthoDB" id="9804482at2"/>
<dbReference type="InterPro" id="IPR001405">
    <property type="entry name" value="UPF0758"/>
</dbReference>
<dbReference type="NCBIfam" id="NF000642">
    <property type="entry name" value="PRK00024.1"/>
    <property type="match status" value="1"/>
</dbReference>
<evidence type="ECO:0000256" key="1">
    <source>
        <dbReference type="ARBA" id="ARBA00022670"/>
    </source>
</evidence>
<dbReference type="Pfam" id="PF04002">
    <property type="entry name" value="RadC"/>
    <property type="match status" value="1"/>
</dbReference>
<name>A0A1M6SJZ9_9AQUI</name>
<dbReference type="GO" id="GO:0008237">
    <property type="term" value="F:metallopeptidase activity"/>
    <property type="evidence" value="ECO:0007669"/>
    <property type="project" value="UniProtKB-KW"/>
</dbReference>
<dbReference type="Proteomes" id="UP000189810">
    <property type="component" value="Chromosome I"/>
</dbReference>
<dbReference type="InterPro" id="IPR011257">
    <property type="entry name" value="DNA_glycosylase"/>
</dbReference>
<keyword evidence="4" id="KW-0862">Zinc</keyword>
<evidence type="ECO:0000256" key="5">
    <source>
        <dbReference type="ARBA" id="ARBA00023049"/>
    </source>
</evidence>
<dbReference type="InterPro" id="IPR025657">
    <property type="entry name" value="RadC_JAB"/>
</dbReference>
<dbReference type="CDD" id="cd08071">
    <property type="entry name" value="MPN_DUF2466"/>
    <property type="match status" value="1"/>
</dbReference>
<dbReference type="RefSeq" id="WP_079654169.1">
    <property type="nucleotide sequence ID" value="NZ_LT670846.1"/>
</dbReference>
<comment type="similarity">
    <text evidence="6">Belongs to the UPF0758 family.</text>
</comment>
<dbReference type="InterPro" id="IPR046778">
    <property type="entry name" value="UPF0758_N"/>
</dbReference>
<dbReference type="Pfam" id="PF20582">
    <property type="entry name" value="UPF0758_N"/>
    <property type="match status" value="1"/>
</dbReference>
<dbReference type="SUPFAM" id="SSF102712">
    <property type="entry name" value="JAB1/MPN domain"/>
    <property type="match status" value="1"/>
</dbReference>
<keyword evidence="9" id="KW-1185">Reference proteome</keyword>
<dbReference type="AlphaFoldDB" id="A0A1M6SJZ9"/>
<proteinExistence type="inferred from homology"/>
<gene>
    <name evidence="8" type="ORF">SAMN05444391_1057</name>
</gene>
<dbReference type="Gene3D" id="3.40.140.10">
    <property type="entry name" value="Cytidine Deaminase, domain 2"/>
    <property type="match status" value="1"/>
</dbReference>
<dbReference type="SUPFAM" id="SSF48150">
    <property type="entry name" value="DNA-glycosylase"/>
    <property type="match status" value="1"/>
</dbReference>
<sequence length="227" mass="25839">MYRRLKKLRELPEEQRPRERLINHGSQALEEAELLAIILVSGTKDLDVLSLAERILELGWENIASMSVQELSQRIKGLGLAKACQVKAIAELLKRSKDPYNGVKIRSPEDVYRFVKDKVDDRREHLIAIHLTPTHRVIGYDLVAIGRMNTLHAEPKDILYGAIKRGAYAIILVHNHPKGEARPSREDIEFTKRVKKACDIMGFVLLDHIIVTEEGYCSIRGFLGEDL</sequence>
<evidence type="ECO:0000259" key="7">
    <source>
        <dbReference type="PROSITE" id="PS50249"/>
    </source>
</evidence>
<dbReference type="NCBIfam" id="TIGR00608">
    <property type="entry name" value="radc"/>
    <property type="match status" value="1"/>
</dbReference>
<dbReference type="PANTHER" id="PTHR30471:SF3">
    <property type="entry name" value="UPF0758 PROTEIN YEES-RELATED"/>
    <property type="match status" value="1"/>
</dbReference>
<evidence type="ECO:0000313" key="9">
    <source>
        <dbReference type="Proteomes" id="UP000189810"/>
    </source>
</evidence>
<evidence type="ECO:0000256" key="2">
    <source>
        <dbReference type="ARBA" id="ARBA00022723"/>
    </source>
</evidence>
<keyword evidence="3" id="KW-0378">Hydrolase</keyword>
<dbReference type="GO" id="GO:0046872">
    <property type="term" value="F:metal ion binding"/>
    <property type="evidence" value="ECO:0007669"/>
    <property type="project" value="UniProtKB-KW"/>
</dbReference>
<protein>
    <submittedName>
        <fullName evidence="8">DNA repair protein RadC</fullName>
    </submittedName>
</protein>